<evidence type="ECO:0008006" key="11">
    <source>
        <dbReference type="Google" id="ProtNLM"/>
    </source>
</evidence>
<feature type="domain" description="TFIIF beta subunit HTH" evidence="7">
    <location>
        <begin position="166"/>
        <end position="229"/>
    </location>
</feature>
<dbReference type="AlphaFoldDB" id="A0AAW1RVN6"/>
<keyword evidence="4" id="KW-0238">DNA-binding</keyword>
<dbReference type="InterPro" id="IPR036390">
    <property type="entry name" value="WH_DNA-bd_sf"/>
</dbReference>
<dbReference type="SUPFAM" id="SSF46785">
    <property type="entry name" value="Winged helix' DNA-binding domain"/>
    <property type="match status" value="1"/>
</dbReference>
<dbReference type="SUPFAM" id="SSF50916">
    <property type="entry name" value="Rap30/74 interaction domains"/>
    <property type="match status" value="1"/>
</dbReference>
<comment type="caution">
    <text evidence="9">The sequence shown here is derived from an EMBL/GenBank/DDBJ whole genome shotgun (WGS) entry which is preliminary data.</text>
</comment>
<accession>A0AAW1RVN6</accession>
<name>A0AAW1RVN6_9CHLO</name>
<evidence type="ECO:0000256" key="4">
    <source>
        <dbReference type="ARBA" id="ARBA00023125"/>
    </source>
</evidence>
<evidence type="ECO:0000256" key="3">
    <source>
        <dbReference type="ARBA" id="ARBA00023015"/>
    </source>
</evidence>
<proteinExistence type="inferred from homology"/>
<dbReference type="GO" id="GO:0006367">
    <property type="term" value="P:transcription initiation at RNA polymerase II promoter"/>
    <property type="evidence" value="ECO:0007669"/>
    <property type="project" value="InterPro"/>
</dbReference>
<dbReference type="Gene3D" id="1.10.10.10">
    <property type="entry name" value="Winged helix-like DNA-binding domain superfamily/Winged helix DNA-binding domain"/>
    <property type="match status" value="1"/>
</dbReference>
<keyword evidence="6" id="KW-0539">Nucleus</keyword>
<dbReference type="FunFam" id="1.10.10.10:FF:000035">
    <property type="entry name" value="General transcription factor IIF subunit 2"/>
    <property type="match status" value="1"/>
</dbReference>
<reference evidence="9 10" key="1">
    <citation type="journal article" date="2024" name="Nat. Commun.">
        <title>Phylogenomics reveals the evolutionary origins of lichenization in chlorophyte algae.</title>
        <authorList>
            <person name="Puginier C."/>
            <person name="Libourel C."/>
            <person name="Otte J."/>
            <person name="Skaloud P."/>
            <person name="Haon M."/>
            <person name="Grisel S."/>
            <person name="Petersen M."/>
            <person name="Berrin J.G."/>
            <person name="Delaux P.M."/>
            <person name="Dal Grande F."/>
            <person name="Keller J."/>
        </authorList>
    </citation>
    <scope>NUCLEOTIDE SEQUENCE [LARGE SCALE GENOMIC DNA]</scope>
    <source>
        <strain evidence="9 10">SAG 2145</strain>
    </source>
</reference>
<dbReference type="PANTHER" id="PTHR10445:SF0">
    <property type="entry name" value="GENERAL TRANSCRIPTION FACTOR IIF SUBUNIT 2"/>
    <property type="match status" value="1"/>
</dbReference>
<organism evidence="9 10">
    <name type="scientific">Apatococcus lobatus</name>
    <dbReference type="NCBI Taxonomy" id="904363"/>
    <lineage>
        <taxon>Eukaryota</taxon>
        <taxon>Viridiplantae</taxon>
        <taxon>Chlorophyta</taxon>
        <taxon>core chlorophytes</taxon>
        <taxon>Trebouxiophyceae</taxon>
        <taxon>Chlorellales</taxon>
        <taxon>Chlorellaceae</taxon>
        <taxon>Apatococcus</taxon>
    </lineage>
</organism>
<dbReference type="PANTHER" id="PTHR10445">
    <property type="entry name" value="GENERAL TRANSCRIPTION FACTOR IIF SUBUNIT 2"/>
    <property type="match status" value="1"/>
</dbReference>
<dbReference type="Proteomes" id="UP001438707">
    <property type="component" value="Unassembled WGS sequence"/>
</dbReference>
<evidence type="ECO:0000313" key="10">
    <source>
        <dbReference type="Proteomes" id="UP001438707"/>
    </source>
</evidence>
<evidence type="ECO:0000259" key="8">
    <source>
        <dbReference type="Pfam" id="PF17683"/>
    </source>
</evidence>
<dbReference type="GO" id="GO:0005674">
    <property type="term" value="C:transcription factor TFIIF complex"/>
    <property type="evidence" value="ECO:0007669"/>
    <property type="project" value="InterPro"/>
</dbReference>
<dbReference type="InterPro" id="IPR040504">
    <property type="entry name" value="TFIIF_beta_N"/>
</dbReference>
<feature type="domain" description="TFIIF beta subunit N-terminal" evidence="8">
    <location>
        <begin position="6"/>
        <end position="63"/>
    </location>
</feature>
<comment type="similarity">
    <text evidence="2">Belongs to the TFIIF beta subunit family.</text>
</comment>
<keyword evidence="5" id="KW-0804">Transcription</keyword>
<dbReference type="Pfam" id="PF17683">
    <property type="entry name" value="TFIIF_beta_N"/>
    <property type="match status" value="1"/>
</dbReference>
<evidence type="ECO:0000313" key="9">
    <source>
        <dbReference type="EMBL" id="KAK9837878.1"/>
    </source>
</evidence>
<dbReference type="InterPro" id="IPR036388">
    <property type="entry name" value="WH-like_DNA-bd_sf"/>
</dbReference>
<evidence type="ECO:0000259" key="7">
    <source>
        <dbReference type="Pfam" id="PF02270"/>
    </source>
</evidence>
<evidence type="ECO:0000256" key="2">
    <source>
        <dbReference type="ARBA" id="ARBA00009543"/>
    </source>
</evidence>
<keyword evidence="10" id="KW-1185">Reference proteome</keyword>
<gene>
    <name evidence="9" type="ORF">WJX74_006994</name>
</gene>
<dbReference type="InterPro" id="IPR040450">
    <property type="entry name" value="TFIIF_beta_HTH"/>
</dbReference>
<protein>
    <recommendedName>
        <fullName evidence="11">Transcription initiation factor IIF subunit beta</fullName>
    </recommendedName>
</protein>
<dbReference type="InterPro" id="IPR003196">
    <property type="entry name" value="TFIIF_beta"/>
</dbReference>
<dbReference type="GO" id="GO:0003677">
    <property type="term" value="F:DNA binding"/>
    <property type="evidence" value="ECO:0007669"/>
    <property type="project" value="UniProtKB-KW"/>
</dbReference>
<dbReference type="InterPro" id="IPR011039">
    <property type="entry name" value="TFIIF_interaction"/>
</dbReference>
<comment type="subcellular location">
    <subcellularLocation>
        <location evidence="1">Nucleus</location>
    </subcellularLocation>
</comment>
<dbReference type="Pfam" id="PF02270">
    <property type="entry name" value="TFIIF_beta"/>
    <property type="match status" value="1"/>
</dbReference>
<sequence length="232" mass="26348">MEAPEDVWLVKVPEFVAQQWRAAYESGGEAVELGRVRVVHNAQQITGATDQLQLVMDDDSFHLRPNHGDMAAMHYISQEDGRTCLEGPVGQRLDAEMAENMGLDERYRKRVSERTAATAKQKTMKRLEPADVKKLQNQPAAVGSRSRQEAAGTIERAATTGIKRERADKDLLTQALFKLFEGQTCWTFVQLVKQTSQPVNWLKEVLETIAVKNKRGPNKDLWELKREYKVKK</sequence>
<keyword evidence="3" id="KW-0805">Transcription regulation</keyword>
<evidence type="ECO:0000256" key="1">
    <source>
        <dbReference type="ARBA" id="ARBA00004123"/>
    </source>
</evidence>
<evidence type="ECO:0000256" key="6">
    <source>
        <dbReference type="ARBA" id="ARBA00023242"/>
    </source>
</evidence>
<evidence type="ECO:0000256" key="5">
    <source>
        <dbReference type="ARBA" id="ARBA00023163"/>
    </source>
</evidence>
<dbReference type="EMBL" id="JALJOS010000006">
    <property type="protein sequence ID" value="KAK9837878.1"/>
    <property type="molecule type" value="Genomic_DNA"/>
</dbReference>